<proteinExistence type="predicted"/>
<evidence type="ECO:0000313" key="2">
    <source>
        <dbReference type="Proteomes" id="UP000176413"/>
    </source>
</evidence>
<accession>A0A1F6MA47</accession>
<dbReference type="AlphaFoldDB" id="A0A1F6MA47"/>
<dbReference type="EMBL" id="MFQA01000044">
    <property type="protein sequence ID" value="OGH68403.1"/>
    <property type="molecule type" value="Genomic_DNA"/>
</dbReference>
<name>A0A1F6MA47_9BACT</name>
<sequence>MSAFVGGWNKHLEKDYGAAATGEMIDLDDFIGATKLPEDFKMNSKDFKNIAGKYSKLRNKPTDKLNKTEKSDGVVDKFFDGIINSFLNIK</sequence>
<gene>
    <name evidence="1" type="ORF">A3D53_03840</name>
</gene>
<comment type="caution">
    <text evidence="1">The sequence shown here is derived from an EMBL/GenBank/DDBJ whole genome shotgun (WGS) entry which is preliminary data.</text>
</comment>
<reference evidence="1 2" key="1">
    <citation type="journal article" date="2016" name="Nat. Commun.">
        <title>Thousands of microbial genomes shed light on interconnected biogeochemical processes in an aquifer system.</title>
        <authorList>
            <person name="Anantharaman K."/>
            <person name="Brown C.T."/>
            <person name="Hug L.A."/>
            <person name="Sharon I."/>
            <person name="Castelle C.J."/>
            <person name="Probst A.J."/>
            <person name="Thomas B.C."/>
            <person name="Singh A."/>
            <person name="Wilkins M.J."/>
            <person name="Karaoz U."/>
            <person name="Brodie E.L."/>
            <person name="Williams K.H."/>
            <person name="Hubbard S.S."/>
            <person name="Banfield J.F."/>
        </authorList>
    </citation>
    <scope>NUCLEOTIDE SEQUENCE [LARGE SCALE GENOMIC DNA]</scope>
</reference>
<evidence type="ECO:0000313" key="1">
    <source>
        <dbReference type="EMBL" id="OGH68403.1"/>
    </source>
</evidence>
<protein>
    <submittedName>
        <fullName evidence="1">Uncharacterized protein</fullName>
    </submittedName>
</protein>
<organism evidence="1 2">
    <name type="scientific">Candidatus Magasanikbacteria bacterium RIFCSPHIGHO2_02_FULL_45_10</name>
    <dbReference type="NCBI Taxonomy" id="1798679"/>
    <lineage>
        <taxon>Bacteria</taxon>
        <taxon>Candidatus Magasanikiibacteriota</taxon>
    </lineage>
</organism>
<dbReference type="Proteomes" id="UP000176413">
    <property type="component" value="Unassembled WGS sequence"/>
</dbReference>